<evidence type="ECO:0000256" key="12">
    <source>
        <dbReference type="SAM" id="SignalP"/>
    </source>
</evidence>
<dbReference type="EMBL" id="JFHR01000009">
    <property type="protein sequence ID" value="KEQ54569.1"/>
    <property type="molecule type" value="Genomic_DNA"/>
</dbReference>
<comment type="caution">
    <text evidence="15">The sequence shown here is derived from an EMBL/GenBank/DDBJ whole genome shotgun (WGS) entry which is preliminary data.</text>
</comment>
<comment type="subcellular location">
    <subcellularLocation>
        <location evidence="1 10">Cell outer membrane</location>
        <topology evidence="1 10">Multi-pass membrane protein</topology>
    </subcellularLocation>
</comment>
<dbReference type="GO" id="GO:0009279">
    <property type="term" value="C:cell outer membrane"/>
    <property type="evidence" value="ECO:0007669"/>
    <property type="project" value="UniProtKB-SubCell"/>
</dbReference>
<reference evidence="15 16" key="1">
    <citation type="submission" date="2014-02" db="EMBL/GenBank/DDBJ databases">
        <title>Whole genome sequence of Sphingobium chlorophenolicum NBRC 16172.</title>
        <authorList>
            <person name="Gan H.M."/>
            <person name="Gan H.Y."/>
            <person name="Chew T.H."/>
            <person name="Savka M.A."/>
        </authorList>
    </citation>
    <scope>NUCLEOTIDE SEQUENCE [LARGE SCALE GENOMIC DNA]</scope>
    <source>
        <strain evidence="15 16">NBRC 16172</strain>
    </source>
</reference>
<evidence type="ECO:0000256" key="7">
    <source>
        <dbReference type="ARBA" id="ARBA00023136"/>
    </source>
</evidence>
<keyword evidence="5 12" id="KW-0732">Signal</keyword>
<sequence length="677" mass="71707">MKYLPLSLVLAALPTVAAAEAEAPDPARIVVTGEGLSLPPGTPAYGSVIIDRDRLTNSASGRIESVLGDMAGFQQFRRSDSRSANPSAQGATLRALGGNASSRTLVLLDGVPMADPFFGYIPFSALVPDRLSVVRVTRGGGIGAFGAGAVAGTIELASATRDQLPAFAASAFYGSRDATELSASLTPDLGGGYVSLSGRWDRGDGFQTTPKDQRVAATAPAAYDGWSTNLRAVAPLSATSEIQFRGTVFRDERTLRFKGADSMSQGQDASIRFIARGAWQVDALAYIQTRNFSNIVISSATFRKTLDQRNTPSTGIGGKIELRPPVGPDHVLRIGTDTRFATGDMFEDAYSAAGAVTARRHAGGEQMTTGFFAEDDWTMGSLVLTGGVRVDRWTISDGFFRQANGAGAATLNAAFTDRFDWQFSGRAGALYRIGDSLALRGAAYSGFRLPTLNELYRPFRVGADATGPNAALRPEKLQGYEAGADLSLGPVRLGVTLFRNMLDNAIANVTISRTGGTFPLVGAVAGIYRERQNVDRITAKGVELTANGRAGDVLLSASYAYSRSRVHAPGRDFDGLRPAQTPAHSASATLAWEPKQGPALSATLRYVSKQYEDDQQVDVLPHALTVDAVARLPLGHGVTLVARGENLFDEEVITRNAGGSIDLGTPRTLWIGLRFAG</sequence>
<name>A0A081RH96_SPHCR</name>
<evidence type="ECO:0000259" key="14">
    <source>
        <dbReference type="Pfam" id="PF07715"/>
    </source>
</evidence>
<dbReference type="PATRIC" id="fig|46429.4.peg.1064"/>
<keyword evidence="6 11" id="KW-0798">TonB box</keyword>
<evidence type="ECO:0000256" key="2">
    <source>
        <dbReference type="ARBA" id="ARBA00022448"/>
    </source>
</evidence>
<keyword evidence="2 10" id="KW-0813">Transport</keyword>
<dbReference type="Pfam" id="PF00593">
    <property type="entry name" value="TonB_dep_Rec_b-barrel"/>
    <property type="match status" value="1"/>
</dbReference>
<dbReference type="RefSeq" id="WP_037448445.1">
    <property type="nucleotide sequence ID" value="NZ_JFHR01000009.1"/>
</dbReference>
<evidence type="ECO:0000256" key="11">
    <source>
        <dbReference type="RuleBase" id="RU003357"/>
    </source>
</evidence>
<dbReference type="SUPFAM" id="SSF56935">
    <property type="entry name" value="Porins"/>
    <property type="match status" value="1"/>
</dbReference>
<evidence type="ECO:0000256" key="3">
    <source>
        <dbReference type="ARBA" id="ARBA00022452"/>
    </source>
</evidence>
<evidence type="ECO:0000259" key="13">
    <source>
        <dbReference type="Pfam" id="PF00593"/>
    </source>
</evidence>
<evidence type="ECO:0000313" key="15">
    <source>
        <dbReference type="EMBL" id="KEQ54569.1"/>
    </source>
</evidence>
<evidence type="ECO:0000256" key="1">
    <source>
        <dbReference type="ARBA" id="ARBA00004571"/>
    </source>
</evidence>
<dbReference type="Gene3D" id="2.40.170.20">
    <property type="entry name" value="TonB-dependent receptor, beta-barrel domain"/>
    <property type="match status" value="1"/>
</dbReference>
<evidence type="ECO:0000256" key="6">
    <source>
        <dbReference type="ARBA" id="ARBA00023077"/>
    </source>
</evidence>
<evidence type="ECO:0000256" key="5">
    <source>
        <dbReference type="ARBA" id="ARBA00022729"/>
    </source>
</evidence>
<dbReference type="InterPro" id="IPR037066">
    <property type="entry name" value="Plug_dom_sf"/>
</dbReference>
<feature type="domain" description="TonB-dependent receptor plug" evidence="14">
    <location>
        <begin position="49"/>
        <end position="153"/>
    </location>
</feature>
<feature type="domain" description="TonB-dependent receptor-like beta-barrel" evidence="13">
    <location>
        <begin position="183"/>
        <end position="647"/>
    </location>
</feature>
<feature type="chain" id="PRO_5001763376" evidence="12">
    <location>
        <begin position="22"/>
        <end position="677"/>
    </location>
</feature>
<feature type="signal peptide" evidence="12">
    <location>
        <begin position="1"/>
        <end position="21"/>
    </location>
</feature>
<dbReference type="Gene3D" id="2.170.130.10">
    <property type="entry name" value="TonB-dependent receptor, plug domain"/>
    <property type="match status" value="1"/>
</dbReference>
<evidence type="ECO:0000256" key="10">
    <source>
        <dbReference type="PROSITE-ProRule" id="PRU01360"/>
    </source>
</evidence>
<dbReference type="Pfam" id="PF07715">
    <property type="entry name" value="Plug"/>
    <property type="match status" value="1"/>
</dbReference>
<organism evidence="15 16">
    <name type="scientific">Sphingobium chlorophenolicum</name>
    <dbReference type="NCBI Taxonomy" id="46429"/>
    <lineage>
        <taxon>Bacteria</taxon>
        <taxon>Pseudomonadati</taxon>
        <taxon>Pseudomonadota</taxon>
        <taxon>Alphaproteobacteria</taxon>
        <taxon>Sphingomonadales</taxon>
        <taxon>Sphingomonadaceae</taxon>
        <taxon>Sphingobium</taxon>
    </lineage>
</organism>
<accession>A0A081RH96</accession>
<dbReference type="GO" id="GO:0015344">
    <property type="term" value="F:siderophore uptake transmembrane transporter activity"/>
    <property type="evidence" value="ECO:0007669"/>
    <property type="project" value="TreeGrafter"/>
</dbReference>
<keyword evidence="3 10" id="KW-1134">Transmembrane beta strand</keyword>
<dbReference type="InterPro" id="IPR012910">
    <property type="entry name" value="Plug_dom"/>
</dbReference>
<evidence type="ECO:0000256" key="8">
    <source>
        <dbReference type="ARBA" id="ARBA00023170"/>
    </source>
</evidence>
<proteinExistence type="inferred from homology"/>
<evidence type="ECO:0000256" key="4">
    <source>
        <dbReference type="ARBA" id="ARBA00022692"/>
    </source>
</evidence>
<dbReference type="PANTHER" id="PTHR30069">
    <property type="entry name" value="TONB-DEPENDENT OUTER MEMBRANE RECEPTOR"/>
    <property type="match status" value="1"/>
</dbReference>
<evidence type="ECO:0000313" key="16">
    <source>
        <dbReference type="Proteomes" id="UP000028411"/>
    </source>
</evidence>
<dbReference type="AlphaFoldDB" id="A0A081RH96"/>
<keyword evidence="4 10" id="KW-0812">Transmembrane</keyword>
<dbReference type="Proteomes" id="UP000028411">
    <property type="component" value="Unassembled WGS sequence"/>
</dbReference>
<evidence type="ECO:0000256" key="9">
    <source>
        <dbReference type="ARBA" id="ARBA00023237"/>
    </source>
</evidence>
<dbReference type="OrthoDB" id="7374174at2"/>
<dbReference type="InterPro" id="IPR039426">
    <property type="entry name" value="TonB-dep_rcpt-like"/>
</dbReference>
<dbReference type="GO" id="GO:0044718">
    <property type="term" value="P:siderophore transmembrane transport"/>
    <property type="evidence" value="ECO:0007669"/>
    <property type="project" value="TreeGrafter"/>
</dbReference>
<keyword evidence="7 10" id="KW-0472">Membrane</keyword>
<dbReference type="PROSITE" id="PS52016">
    <property type="entry name" value="TONB_DEPENDENT_REC_3"/>
    <property type="match status" value="1"/>
</dbReference>
<dbReference type="PANTHER" id="PTHR30069:SF29">
    <property type="entry name" value="HEMOGLOBIN AND HEMOGLOBIN-HAPTOGLOBIN-BINDING PROTEIN 1-RELATED"/>
    <property type="match status" value="1"/>
</dbReference>
<dbReference type="InterPro" id="IPR036942">
    <property type="entry name" value="Beta-barrel_TonB_sf"/>
</dbReference>
<protein>
    <submittedName>
        <fullName evidence="15">TonB-dependent receptor</fullName>
    </submittedName>
</protein>
<comment type="similarity">
    <text evidence="10 11">Belongs to the TonB-dependent receptor family.</text>
</comment>
<keyword evidence="9 10" id="KW-0998">Cell outer membrane</keyword>
<dbReference type="InterPro" id="IPR000531">
    <property type="entry name" value="Beta-barrel_TonB"/>
</dbReference>
<keyword evidence="8 15" id="KW-0675">Receptor</keyword>
<dbReference type="eggNOG" id="COG4206">
    <property type="taxonomic scope" value="Bacteria"/>
</dbReference>
<gene>
    <name evidence="15" type="ORF">BV95_01103</name>
</gene>